<evidence type="ECO:0000313" key="3">
    <source>
        <dbReference type="Proteomes" id="UP001501391"/>
    </source>
</evidence>
<dbReference type="Proteomes" id="UP001501391">
    <property type="component" value="Unassembled WGS sequence"/>
</dbReference>
<keyword evidence="3" id="KW-1185">Reference proteome</keyword>
<proteinExistence type="predicted"/>
<feature type="region of interest" description="Disordered" evidence="1">
    <location>
        <begin position="134"/>
        <end position="172"/>
    </location>
</feature>
<feature type="compositionally biased region" description="Low complexity" evidence="1">
    <location>
        <begin position="134"/>
        <end position="145"/>
    </location>
</feature>
<reference evidence="2 3" key="1">
    <citation type="journal article" date="2019" name="Int. J. Syst. Evol. Microbiol.">
        <title>The Global Catalogue of Microorganisms (GCM) 10K type strain sequencing project: providing services to taxonomists for standard genome sequencing and annotation.</title>
        <authorList>
            <consortium name="The Broad Institute Genomics Platform"/>
            <consortium name="The Broad Institute Genome Sequencing Center for Infectious Disease"/>
            <person name="Wu L."/>
            <person name="Ma J."/>
        </authorList>
    </citation>
    <scope>NUCLEOTIDE SEQUENCE [LARGE SCALE GENOMIC DNA]</scope>
    <source>
        <strain evidence="2 3">JCM 14924</strain>
    </source>
</reference>
<evidence type="ECO:0000313" key="2">
    <source>
        <dbReference type="EMBL" id="GAA2198776.1"/>
    </source>
</evidence>
<accession>A0ABN3BQ63</accession>
<comment type="caution">
    <text evidence="2">The sequence shown here is derived from an EMBL/GenBank/DDBJ whole genome shotgun (WGS) entry which is preliminary data.</text>
</comment>
<name>A0ABN3BQ63_9ACTN</name>
<organism evidence="2 3">
    <name type="scientific">Streptomyces bangladeshensis</name>
    <dbReference type="NCBI Taxonomy" id="295352"/>
    <lineage>
        <taxon>Bacteria</taxon>
        <taxon>Bacillati</taxon>
        <taxon>Actinomycetota</taxon>
        <taxon>Actinomycetes</taxon>
        <taxon>Kitasatosporales</taxon>
        <taxon>Streptomycetaceae</taxon>
        <taxon>Streptomyces</taxon>
    </lineage>
</organism>
<gene>
    <name evidence="2" type="ORF">GCM10009787_42860</name>
</gene>
<evidence type="ECO:0000256" key="1">
    <source>
        <dbReference type="SAM" id="MobiDB-lite"/>
    </source>
</evidence>
<protein>
    <submittedName>
        <fullName evidence="2">Uncharacterized protein</fullName>
    </submittedName>
</protein>
<dbReference type="EMBL" id="BAAAOQ010000014">
    <property type="protein sequence ID" value="GAA2198776.1"/>
    <property type="molecule type" value="Genomic_DNA"/>
</dbReference>
<feature type="region of interest" description="Disordered" evidence="1">
    <location>
        <begin position="1"/>
        <end position="29"/>
    </location>
</feature>
<sequence length="243" mass="25602">MGRAAAGRKPTPRCRKTPREAPGSSLRDSSGYLSTVITMRARCRFPDPMAAPSTDLPIRLDREACASGKGACGSEGRSQARGITGTAAHSHTVSRATCRGAAAVVLLEAQHGEAGLLGVLSVCGGQDCRTSAARRSRSDCAASDRSTLRKRALPTSRRPSRNGARLSLGSARPRRLRVRGTGLGERLPEPALTEALLAADRREPHVRHDADAAVGEGHDERVDVPAFVPGGPEPGAAFIPHRR</sequence>
<feature type="region of interest" description="Disordered" evidence="1">
    <location>
        <begin position="222"/>
        <end position="243"/>
    </location>
</feature>